<dbReference type="Proteomes" id="UP000004465">
    <property type="component" value="Unassembled WGS sequence"/>
</dbReference>
<proteinExistence type="predicted"/>
<dbReference type="PATRIC" id="fig|883111.3.peg.91"/>
<sequence length="215" mass="23814">MRTVLFLAIVKNHTASFFLEKARQAGARGGTIIRAEGTVNHPVLNFLGLHDSKREALLMLVEKTQEEHLHRVLEDECHLSKKGEGVLFSFDTTSVYGSQRIHEDFNEEENGLALHQLIVTIVDRDLGDEVVKAARQVGASGATILHGRGLGSKKESKIFNIQIEPEKEIVLMVVESKNVIQIVQAIDHELDINRPGAGIVFTMNVNNATGLFEEV</sequence>
<dbReference type="SMART" id="SM00938">
    <property type="entry name" value="P-II"/>
    <property type="match status" value="1"/>
</dbReference>
<accession>K1M161</accession>
<dbReference type="HOGENOM" id="CLU_102878_1_0_9"/>
<protein>
    <recommendedName>
        <fullName evidence="3">Nitrogen regulatory protein P-II</fullName>
    </recommendedName>
</protein>
<keyword evidence="2" id="KW-1185">Reference proteome</keyword>
<reference evidence="1 2" key="1">
    <citation type="submission" date="2012-07" db="EMBL/GenBank/DDBJ databases">
        <title>The Genome Sequence of Facklamia hominis CCUG 36813.</title>
        <authorList>
            <consortium name="The Broad Institute Genome Sequencing Platform"/>
            <person name="Earl A."/>
            <person name="Ward D."/>
            <person name="Feldgarden M."/>
            <person name="Gevers D."/>
            <person name="Huys G."/>
            <person name="Walker B."/>
            <person name="Young S.K."/>
            <person name="Zeng Q."/>
            <person name="Gargeya S."/>
            <person name="Fitzgerald M."/>
            <person name="Haas B."/>
            <person name="Abouelleil A."/>
            <person name="Alvarado L."/>
            <person name="Arachchi H.M."/>
            <person name="Berlin A.M."/>
            <person name="Chapman S.B."/>
            <person name="Goldberg J."/>
            <person name="Griggs A."/>
            <person name="Gujja S."/>
            <person name="Hansen M."/>
            <person name="Howarth C."/>
            <person name="Imamovic A."/>
            <person name="Larimer J."/>
            <person name="McCowen C."/>
            <person name="Montmayeur A."/>
            <person name="Murphy C."/>
            <person name="Neiman D."/>
            <person name="Pearson M."/>
            <person name="Priest M."/>
            <person name="Roberts A."/>
            <person name="Saif S."/>
            <person name="Shea T."/>
            <person name="Sisk P."/>
            <person name="Sykes S."/>
            <person name="Wortman J."/>
            <person name="Nusbaum C."/>
            <person name="Birren B."/>
        </authorList>
    </citation>
    <scope>NUCLEOTIDE SEQUENCE [LARGE SCALE GENOMIC DNA]</scope>
    <source>
        <strain evidence="1 2">CCUG 36813</strain>
    </source>
</reference>
<dbReference type="SUPFAM" id="SSF54913">
    <property type="entry name" value="GlnB-like"/>
    <property type="match status" value="2"/>
</dbReference>
<dbReference type="STRING" id="883111.HMPREF9706_00091"/>
<name>K1M161_9LACT</name>
<dbReference type="InterPro" id="IPR015867">
    <property type="entry name" value="N-reg_PII/ATP_PRibTrfase_C"/>
</dbReference>
<dbReference type="Gene3D" id="3.30.70.120">
    <property type="match status" value="2"/>
</dbReference>
<dbReference type="InterPro" id="IPR002187">
    <property type="entry name" value="N-reg_PII"/>
</dbReference>
<dbReference type="GO" id="GO:0030234">
    <property type="term" value="F:enzyme regulator activity"/>
    <property type="evidence" value="ECO:0007669"/>
    <property type="project" value="InterPro"/>
</dbReference>
<gene>
    <name evidence="1" type="ORF">HMPREF9706_00091</name>
</gene>
<dbReference type="RefSeq" id="WP_006907391.1">
    <property type="nucleotide sequence ID" value="NZ_JH932292.1"/>
</dbReference>
<comment type="caution">
    <text evidence="1">The sequence shown here is derived from an EMBL/GenBank/DDBJ whole genome shotgun (WGS) entry which is preliminary data.</text>
</comment>
<organism evidence="1 2">
    <name type="scientific">Facklamia hominis CCUG 36813</name>
    <dbReference type="NCBI Taxonomy" id="883111"/>
    <lineage>
        <taxon>Bacteria</taxon>
        <taxon>Bacillati</taxon>
        <taxon>Bacillota</taxon>
        <taxon>Bacilli</taxon>
        <taxon>Lactobacillales</taxon>
        <taxon>Aerococcaceae</taxon>
        <taxon>Facklamia</taxon>
    </lineage>
</organism>
<dbReference type="GO" id="GO:0006808">
    <property type="term" value="P:regulation of nitrogen utilization"/>
    <property type="evidence" value="ECO:0007669"/>
    <property type="project" value="InterPro"/>
</dbReference>
<dbReference type="OrthoDB" id="9803021at2"/>
<evidence type="ECO:0000313" key="2">
    <source>
        <dbReference type="Proteomes" id="UP000004465"/>
    </source>
</evidence>
<dbReference type="Pfam" id="PF00543">
    <property type="entry name" value="P-II"/>
    <property type="match status" value="1"/>
</dbReference>
<dbReference type="PROSITE" id="PS51343">
    <property type="entry name" value="PII_GLNB_DOM"/>
    <property type="match status" value="1"/>
</dbReference>
<dbReference type="EMBL" id="AGZD01000001">
    <property type="protein sequence ID" value="EKB56108.1"/>
    <property type="molecule type" value="Genomic_DNA"/>
</dbReference>
<evidence type="ECO:0000313" key="1">
    <source>
        <dbReference type="EMBL" id="EKB56108.1"/>
    </source>
</evidence>
<evidence type="ECO:0008006" key="3">
    <source>
        <dbReference type="Google" id="ProtNLM"/>
    </source>
</evidence>
<dbReference type="AlphaFoldDB" id="K1M161"/>
<dbReference type="InterPro" id="IPR011322">
    <property type="entry name" value="N-reg_PII-like_a/b"/>
</dbReference>